<dbReference type="Gene3D" id="3.90.550.10">
    <property type="entry name" value="Spore Coat Polysaccharide Biosynthesis Protein SpsA, Chain A"/>
    <property type="match status" value="1"/>
</dbReference>
<dbReference type="InterPro" id="IPR002685">
    <property type="entry name" value="Glyco_trans_15"/>
</dbReference>
<keyword evidence="7" id="KW-0472">Membrane</keyword>
<reference evidence="9" key="1">
    <citation type="submission" date="2016-05" db="EMBL/GenBank/DDBJ databases">
        <title>Comparative genomics of biotechnologically important yeasts.</title>
        <authorList>
            <consortium name="DOE Joint Genome Institute"/>
            <person name="Riley R."/>
            <person name="Haridas S."/>
            <person name="Wolfe K.H."/>
            <person name="Lopes M.R."/>
            <person name="Hittinger C.T."/>
            <person name="Goker M."/>
            <person name="Salamov A."/>
            <person name="Wisecaver J."/>
            <person name="Long T.M."/>
            <person name="Aerts A.L."/>
            <person name="Barry K."/>
            <person name="Choi C."/>
            <person name="Clum A."/>
            <person name="Coughlan A.Y."/>
            <person name="Deshpande S."/>
            <person name="Douglass A.P."/>
            <person name="Hanson S.J."/>
            <person name="Klenk H.-P."/>
            <person name="Labutti K."/>
            <person name="Lapidus A."/>
            <person name="Lindquist E."/>
            <person name="Lipzen A."/>
            <person name="Meier-Kolthoff J.P."/>
            <person name="Ohm R.A."/>
            <person name="Otillar R.P."/>
            <person name="Pangilinan J."/>
            <person name="Peng Y."/>
            <person name="Rokas A."/>
            <person name="Rosa C.A."/>
            <person name="Scheuner C."/>
            <person name="Sibirny A.A."/>
            <person name="Slot J.C."/>
            <person name="Stielow J.B."/>
            <person name="Sun H."/>
            <person name="Kurtzman C.P."/>
            <person name="Blackwell M."/>
            <person name="Grigoriev I.V."/>
            <person name="Jeffries T.W."/>
        </authorList>
    </citation>
    <scope>NUCLEOTIDE SEQUENCE [LARGE SCALE GENOMIC DNA]</scope>
    <source>
        <strain evidence="9">NRRL Y-12698</strain>
    </source>
</reference>
<dbReference type="GO" id="GO:0000026">
    <property type="term" value="F:alpha-1,2-mannosyltransferase activity"/>
    <property type="evidence" value="ECO:0007669"/>
    <property type="project" value="TreeGrafter"/>
</dbReference>
<evidence type="ECO:0000256" key="6">
    <source>
        <dbReference type="PIRSR" id="PIRSR018153-1"/>
    </source>
</evidence>
<gene>
    <name evidence="8" type="ORF">BABINDRAFT_39671</name>
</gene>
<evidence type="ECO:0000256" key="7">
    <source>
        <dbReference type="SAM" id="Phobius"/>
    </source>
</evidence>
<dbReference type="GO" id="GO:0005794">
    <property type="term" value="C:Golgi apparatus"/>
    <property type="evidence" value="ECO:0007669"/>
    <property type="project" value="TreeGrafter"/>
</dbReference>
<dbReference type="FunFam" id="3.90.550.10:FF:000051">
    <property type="entry name" value="Alpha-1,2-mannosyltransferase (Ktr4)"/>
    <property type="match status" value="1"/>
</dbReference>
<dbReference type="GeneID" id="30149791"/>
<feature type="active site" description="Nucleophile" evidence="6">
    <location>
        <position position="290"/>
    </location>
</feature>
<dbReference type="GO" id="GO:0016020">
    <property type="term" value="C:membrane"/>
    <property type="evidence" value="ECO:0007669"/>
    <property type="project" value="UniProtKB-SubCell"/>
</dbReference>
<keyword evidence="5" id="KW-0735">Signal-anchor</keyword>
<protein>
    <submittedName>
        <fullName evidence="8">Glycosyltransferase family 15 protein</fullName>
    </submittedName>
</protein>
<sequence>MARSDTRLVRFGVFALILIVAGFILSRGSNKAVYAGSGVTEPVAAKEATSGGHINHKLSTVNDIVLKNTQKTSGVDGGKRVKATIVTLARNQDLMQLVSSIRVVEDRFNHKFNYDWTFLNDEPFSDEFKETTSALVSGNTKYGLIPKEQWSFPEWIDTERAAKVREEMREKKVIYGDSISYRHMCRYESGFFWRHELMMEYDWYWRVEPDVKIYCDIDYDIFKFMEDNGKSYGFTISLPEYKETIPTLWTETKKFIKENPQYVPKDNMMDFISDDNGNTYNGCHFWSNFEIASLKFWRSDAYRKYFEHLDKAGGFFYERWGDAPVHSIAAALFLPRDQIHFFQDVGYFHNPFHNCPIDRDLRLKNKCMCNPKDDFTWKGYSCVPKYFTVNNLQRPKGWENYT</sequence>
<dbReference type="SUPFAM" id="SSF53448">
    <property type="entry name" value="Nucleotide-diphospho-sugar transferases"/>
    <property type="match status" value="1"/>
</dbReference>
<dbReference type="Pfam" id="PF01793">
    <property type="entry name" value="Glyco_transf_15"/>
    <property type="match status" value="1"/>
</dbReference>
<evidence type="ECO:0000256" key="2">
    <source>
        <dbReference type="ARBA" id="ARBA00007677"/>
    </source>
</evidence>
<dbReference type="PANTHER" id="PTHR31121">
    <property type="entry name" value="ALPHA-1,2 MANNOSYLTRANSFERASE KTR1"/>
    <property type="match status" value="1"/>
</dbReference>
<dbReference type="Proteomes" id="UP000094336">
    <property type="component" value="Unassembled WGS sequence"/>
</dbReference>
<evidence type="ECO:0000256" key="1">
    <source>
        <dbReference type="ARBA" id="ARBA00004606"/>
    </source>
</evidence>
<dbReference type="RefSeq" id="XP_018983763.1">
    <property type="nucleotide sequence ID" value="XM_019131938.1"/>
</dbReference>
<dbReference type="OrthoDB" id="439943at2759"/>
<keyword evidence="9" id="KW-1185">Reference proteome</keyword>
<proteinExistence type="inferred from homology"/>
<accession>A0A1E3QL77</accession>
<dbReference type="PIRSF" id="PIRSF018153">
    <property type="entry name" value="Glyco_trans_15"/>
    <property type="match status" value="1"/>
</dbReference>
<dbReference type="EMBL" id="KV454435">
    <property type="protein sequence ID" value="ODQ78435.1"/>
    <property type="molecule type" value="Genomic_DNA"/>
</dbReference>
<dbReference type="GO" id="GO:0006491">
    <property type="term" value="P:N-glycan processing"/>
    <property type="evidence" value="ECO:0007669"/>
    <property type="project" value="EnsemblFungi"/>
</dbReference>
<dbReference type="InterPro" id="IPR029044">
    <property type="entry name" value="Nucleotide-diphossugar_trans"/>
</dbReference>
<evidence type="ECO:0000256" key="5">
    <source>
        <dbReference type="ARBA" id="ARBA00022968"/>
    </source>
</evidence>
<evidence type="ECO:0000313" key="8">
    <source>
        <dbReference type="EMBL" id="ODQ78435.1"/>
    </source>
</evidence>
<dbReference type="AlphaFoldDB" id="A0A1E3QL77"/>
<keyword evidence="4 8" id="KW-0808">Transferase</keyword>
<dbReference type="GO" id="GO:0000032">
    <property type="term" value="P:cell wall mannoprotein biosynthetic process"/>
    <property type="evidence" value="ECO:0007669"/>
    <property type="project" value="TreeGrafter"/>
</dbReference>
<keyword evidence="7" id="KW-1133">Transmembrane helix</keyword>
<organism evidence="8 9">
    <name type="scientific">Babjeviella inositovora NRRL Y-12698</name>
    <dbReference type="NCBI Taxonomy" id="984486"/>
    <lineage>
        <taxon>Eukaryota</taxon>
        <taxon>Fungi</taxon>
        <taxon>Dikarya</taxon>
        <taxon>Ascomycota</taxon>
        <taxon>Saccharomycotina</taxon>
        <taxon>Pichiomycetes</taxon>
        <taxon>Serinales incertae sedis</taxon>
        <taxon>Babjeviella</taxon>
    </lineage>
</organism>
<comment type="similarity">
    <text evidence="2">Belongs to the glycosyltransferase 15 family.</text>
</comment>
<keyword evidence="3" id="KW-0328">Glycosyltransferase</keyword>
<evidence type="ECO:0000256" key="4">
    <source>
        <dbReference type="ARBA" id="ARBA00022679"/>
    </source>
</evidence>
<feature type="transmembrane region" description="Helical" evidence="7">
    <location>
        <begin position="7"/>
        <end position="25"/>
    </location>
</feature>
<dbReference type="PANTHER" id="PTHR31121:SF6">
    <property type="entry name" value="ALPHA-1,2 MANNOSYLTRANSFERASE KTR1"/>
    <property type="match status" value="1"/>
</dbReference>
<dbReference type="STRING" id="984486.A0A1E3QL77"/>
<evidence type="ECO:0000256" key="3">
    <source>
        <dbReference type="ARBA" id="ARBA00022676"/>
    </source>
</evidence>
<keyword evidence="7" id="KW-0812">Transmembrane</keyword>
<evidence type="ECO:0000313" key="9">
    <source>
        <dbReference type="Proteomes" id="UP000094336"/>
    </source>
</evidence>
<comment type="subcellular location">
    <subcellularLocation>
        <location evidence="1">Membrane</location>
        <topology evidence="1">Single-pass type II membrane protein</topology>
    </subcellularLocation>
</comment>
<dbReference type="GO" id="GO:0006493">
    <property type="term" value="P:protein O-linked glycosylation"/>
    <property type="evidence" value="ECO:0007669"/>
    <property type="project" value="EnsemblFungi"/>
</dbReference>
<name>A0A1E3QL77_9ASCO</name>